<dbReference type="Pfam" id="PF03551">
    <property type="entry name" value="PadR"/>
    <property type="match status" value="1"/>
</dbReference>
<feature type="region of interest" description="Disordered" evidence="2">
    <location>
        <begin position="1"/>
        <end position="21"/>
    </location>
</feature>
<keyword evidence="6" id="KW-1185">Reference proteome</keyword>
<evidence type="ECO:0000259" key="4">
    <source>
        <dbReference type="Pfam" id="PF10400"/>
    </source>
</evidence>
<dbReference type="AlphaFoldDB" id="A0AA41Q7K2"/>
<dbReference type="SUPFAM" id="SSF46785">
    <property type="entry name" value="Winged helix' DNA-binding domain"/>
    <property type="match status" value="1"/>
</dbReference>
<dbReference type="InterPro" id="IPR036388">
    <property type="entry name" value="WH-like_DNA-bd_sf"/>
</dbReference>
<protein>
    <submittedName>
        <fullName evidence="5">PadR family transcriptional regulator</fullName>
    </submittedName>
</protein>
<accession>A0AA41Q7K2</accession>
<proteinExistence type="predicted"/>
<keyword evidence="1" id="KW-0175">Coiled coil</keyword>
<evidence type="ECO:0000259" key="3">
    <source>
        <dbReference type="Pfam" id="PF03551"/>
    </source>
</evidence>
<name>A0AA41Q7K2_9ACTN</name>
<dbReference type="InterPro" id="IPR018309">
    <property type="entry name" value="Tscrpt_reg_PadR_C"/>
</dbReference>
<feature type="region of interest" description="Disordered" evidence="2">
    <location>
        <begin position="206"/>
        <end position="227"/>
    </location>
</feature>
<feature type="domain" description="Transcription regulator PadR C-terminal" evidence="4">
    <location>
        <begin position="117"/>
        <end position="198"/>
    </location>
</feature>
<evidence type="ECO:0000256" key="2">
    <source>
        <dbReference type="SAM" id="MobiDB-lite"/>
    </source>
</evidence>
<feature type="coiled-coil region" evidence="1">
    <location>
        <begin position="132"/>
        <end position="163"/>
    </location>
</feature>
<feature type="domain" description="Transcription regulator PadR N-terminal" evidence="3">
    <location>
        <begin position="32"/>
        <end position="104"/>
    </location>
</feature>
<sequence>MPNESSAPEGAAPGPAAASSAGRTLTTTSYAILALLAVRPWTPYELAQQMDRSMRWLTPRSASVVYEEPKRLVADGLAEAAKEFTGKRGRTVYGITEAGREVLRAWLAGEAGPADARESDLLRIAVADLGELDDLRRTLARMRADADERLAQTRARAAEYQDTGGPFPARLPVISLVTRMFLEQSEAMARWAAWAEEAVAEWDGVTRETGARVPDDAFGEAGSEARE</sequence>
<gene>
    <name evidence="5" type="ORF">LZ495_37970</name>
</gene>
<dbReference type="InterPro" id="IPR036390">
    <property type="entry name" value="WH_DNA-bd_sf"/>
</dbReference>
<dbReference type="InterPro" id="IPR005149">
    <property type="entry name" value="Tscrpt_reg_PadR_N"/>
</dbReference>
<evidence type="ECO:0000313" key="5">
    <source>
        <dbReference type="EMBL" id="MCF2532973.1"/>
    </source>
</evidence>
<dbReference type="Proteomes" id="UP001165378">
    <property type="component" value="Unassembled WGS sequence"/>
</dbReference>
<evidence type="ECO:0000313" key="6">
    <source>
        <dbReference type="Proteomes" id="UP001165378"/>
    </source>
</evidence>
<dbReference type="RefSeq" id="WP_235057743.1">
    <property type="nucleotide sequence ID" value="NZ_JAKFHA010000041.1"/>
</dbReference>
<feature type="compositionally biased region" description="Basic and acidic residues" evidence="2">
    <location>
        <begin position="206"/>
        <end position="215"/>
    </location>
</feature>
<dbReference type="PANTHER" id="PTHR43252">
    <property type="entry name" value="TRANSCRIPTIONAL REGULATOR YQJI"/>
    <property type="match status" value="1"/>
</dbReference>
<dbReference type="PANTHER" id="PTHR43252:SF4">
    <property type="entry name" value="TRANSCRIPTIONAL REGULATORY PROTEIN"/>
    <property type="match status" value="1"/>
</dbReference>
<dbReference type="Pfam" id="PF10400">
    <property type="entry name" value="Vir_act_alpha_C"/>
    <property type="match status" value="1"/>
</dbReference>
<comment type="caution">
    <text evidence="5">The sequence shown here is derived from an EMBL/GenBank/DDBJ whole genome shotgun (WGS) entry which is preliminary data.</text>
</comment>
<dbReference type="EMBL" id="JAKFHA010000041">
    <property type="protein sequence ID" value="MCF2532973.1"/>
    <property type="molecule type" value="Genomic_DNA"/>
</dbReference>
<evidence type="ECO:0000256" key="1">
    <source>
        <dbReference type="SAM" id="Coils"/>
    </source>
</evidence>
<organism evidence="5 6">
    <name type="scientific">Yinghuangia soli</name>
    <dbReference type="NCBI Taxonomy" id="2908204"/>
    <lineage>
        <taxon>Bacteria</taxon>
        <taxon>Bacillati</taxon>
        <taxon>Actinomycetota</taxon>
        <taxon>Actinomycetes</taxon>
        <taxon>Kitasatosporales</taxon>
        <taxon>Streptomycetaceae</taxon>
        <taxon>Yinghuangia</taxon>
    </lineage>
</organism>
<dbReference type="Gene3D" id="1.10.10.10">
    <property type="entry name" value="Winged helix-like DNA-binding domain superfamily/Winged helix DNA-binding domain"/>
    <property type="match status" value="1"/>
</dbReference>
<reference evidence="5" key="1">
    <citation type="submission" date="2022-01" db="EMBL/GenBank/DDBJ databases">
        <title>Genome-Based Taxonomic Classification of the Phylum Actinobacteria.</title>
        <authorList>
            <person name="Gao Y."/>
        </authorList>
    </citation>
    <scope>NUCLEOTIDE SEQUENCE</scope>
    <source>
        <strain evidence="5">KLBMP 8922</strain>
    </source>
</reference>